<evidence type="ECO:0000313" key="4">
    <source>
        <dbReference type="Proteomes" id="UP000789595"/>
    </source>
</evidence>
<sequence length="229" mass="24980">MRSLLTCALVAAFAPPQRRLAPPSRVLRMAASESRGKRALRYLAAPPKGVKRAVNYIRERAPDAQTTKRLAKAVVWTTAVSPLLASVHPALAYVGYQQEEMDKMRADSGSMKIVLPAVVFGVLFTSARQGAIQKKEIKRIKRAYKKVQEEEAEYMQVDGKAESDADIMASLRNRTAALGDDDEGDDDAPAGDDDLPPPPPPPAPKKRMTMAEKIAAKQAAMQQNKTKGL</sequence>
<feature type="region of interest" description="Disordered" evidence="1">
    <location>
        <begin position="171"/>
        <end position="209"/>
    </location>
</feature>
<keyword evidence="2" id="KW-1133">Transmembrane helix</keyword>
<keyword evidence="2" id="KW-0472">Membrane</keyword>
<dbReference type="Proteomes" id="UP000789595">
    <property type="component" value="Unassembled WGS sequence"/>
</dbReference>
<name>A0A8J2SIC6_9STRA</name>
<dbReference type="EMBL" id="CAKKNE010000002">
    <property type="protein sequence ID" value="CAH0368519.1"/>
    <property type="molecule type" value="Genomic_DNA"/>
</dbReference>
<feature type="compositionally biased region" description="Acidic residues" evidence="1">
    <location>
        <begin position="179"/>
        <end position="195"/>
    </location>
</feature>
<evidence type="ECO:0000256" key="1">
    <source>
        <dbReference type="SAM" id="MobiDB-lite"/>
    </source>
</evidence>
<accession>A0A8J2SIC6</accession>
<dbReference type="AlphaFoldDB" id="A0A8J2SIC6"/>
<proteinExistence type="predicted"/>
<protein>
    <submittedName>
        <fullName evidence="3">Uncharacterized protein</fullName>
    </submittedName>
</protein>
<gene>
    <name evidence="3" type="ORF">PECAL_2P15860</name>
</gene>
<comment type="caution">
    <text evidence="3">The sequence shown here is derived from an EMBL/GenBank/DDBJ whole genome shotgun (WGS) entry which is preliminary data.</text>
</comment>
<evidence type="ECO:0000256" key="2">
    <source>
        <dbReference type="SAM" id="Phobius"/>
    </source>
</evidence>
<feature type="transmembrane region" description="Helical" evidence="2">
    <location>
        <begin position="113"/>
        <end position="132"/>
    </location>
</feature>
<keyword evidence="4" id="KW-1185">Reference proteome</keyword>
<reference evidence="3" key="1">
    <citation type="submission" date="2021-11" db="EMBL/GenBank/DDBJ databases">
        <authorList>
            <consortium name="Genoscope - CEA"/>
            <person name="William W."/>
        </authorList>
    </citation>
    <scope>NUCLEOTIDE SEQUENCE</scope>
</reference>
<organism evidence="3 4">
    <name type="scientific">Pelagomonas calceolata</name>
    <dbReference type="NCBI Taxonomy" id="35677"/>
    <lineage>
        <taxon>Eukaryota</taxon>
        <taxon>Sar</taxon>
        <taxon>Stramenopiles</taxon>
        <taxon>Ochrophyta</taxon>
        <taxon>Pelagophyceae</taxon>
        <taxon>Pelagomonadales</taxon>
        <taxon>Pelagomonadaceae</taxon>
        <taxon>Pelagomonas</taxon>
    </lineage>
</organism>
<evidence type="ECO:0000313" key="3">
    <source>
        <dbReference type="EMBL" id="CAH0368519.1"/>
    </source>
</evidence>
<keyword evidence="2" id="KW-0812">Transmembrane</keyword>